<gene>
    <name evidence="1" type="ORF">EHT87_19800</name>
</gene>
<comment type="caution">
    <text evidence="1">The sequence shown here is derived from an EMBL/GenBank/DDBJ whole genome shotgun (WGS) entry which is preliminary data.</text>
</comment>
<dbReference type="Proteomes" id="UP000274271">
    <property type="component" value="Unassembled WGS sequence"/>
</dbReference>
<protein>
    <submittedName>
        <fullName evidence="1">Uncharacterized protein</fullName>
    </submittedName>
</protein>
<dbReference type="AlphaFoldDB" id="A0A3P1CGR1"/>
<evidence type="ECO:0000313" key="1">
    <source>
        <dbReference type="EMBL" id="RRB12445.1"/>
    </source>
</evidence>
<organism evidence="1 2">
    <name type="scientific">Larkinella knui</name>
    <dbReference type="NCBI Taxonomy" id="2025310"/>
    <lineage>
        <taxon>Bacteria</taxon>
        <taxon>Pseudomonadati</taxon>
        <taxon>Bacteroidota</taxon>
        <taxon>Cytophagia</taxon>
        <taxon>Cytophagales</taxon>
        <taxon>Spirosomataceae</taxon>
        <taxon>Larkinella</taxon>
    </lineage>
</organism>
<dbReference type="OrthoDB" id="9924673at2"/>
<dbReference type="RefSeq" id="WP_124908398.1">
    <property type="nucleotide sequence ID" value="NZ_RQJP01000004.1"/>
</dbReference>
<dbReference type="EMBL" id="RQJP01000004">
    <property type="protein sequence ID" value="RRB12445.1"/>
    <property type="molecule type" value="Genomic_DNA"/>
</dbReference>
<proteinExistence type="predicted"/>
<sequence>MKTSLQNELTLADRLMGPTSGFFKPLVKGGVILAAIAAGLLAAQSVLAEHGVLIPALMAKVIEILGYVAGSIAGVSKLTVDIEAVKKEKQLDGI</sequence>
<name>A0A3P1CGR1_9BACT</name>
<accession>A0A3P1CGR1</accession>
<keyword evidence="2" id="KW-1185">Reference proteome</keyword>
<reference evidence="1 2" key="1">
    <citation type="submission" date="2018-11" db="EMBL/GenBank/DDBJ databases">
        <authorList>
            <person name="Zhou Z."/>
            <person name="Wang G."/>
        </authorList>
    </citation>
    <scope>NUCLEOTIDE SEQUENCE [LARGE SCALE GENOMIC DNA]</scope>
    <source>
        <strain evidence="1 2">KCTC42998</strain>
    </source>
</reference>
<evidence type="ECO:0000313" key="2">
    <source>
        <dbReference type="Proteomes" id="UP000274271"/>
    </source>
</evidence>